<sequence>MNHPYLTTESRCEAGTCVLTVAGELDFDSAPLLRSAVGELPLAENDRLIVDLSTLTFCDSSGVSVLVSTHRAADAAGTAVCLVGLAPNVAKLLRITGLDQVFPVHGTADEALAAAL</sequence>
<dbReference type="Gene3D" id="3.30.750.24">
    <property type="entry name" value="STAS domain"/>
    <property type="match status" value="1"/>
</dbReference>
<reference evidence="4 5" key="1">
    <citation type="journal article" date="2019" name="Int. J. Syst. Evol. Microbiol.">
        <title>The Global Catalogue of Microorganisms (GCM) 10K type strain sequencing project: providing services to taxonomists for standard genome sequencing and annotation.</title>
        <authorList>
            <consortium name="The Broad Institute Genomics Platform"/>
            <consortium name="The Broad Institute Genome Sequencing Center for Infectious Disease"/>
            <person name="Wu L."/>
            <person name="Ma J."/>
        </authorList>
    </citation>
    <scope>NUCLEOTIDE SEQUENCE [LARGE SCALE GENOMIC DNA]</scope>
    <source>
        <strain evidence="4 5">JCM 13581</strain>
    </source>
</reference>
<evidence type="ECO:0000313" key="5">
    <source>
        <dbReference type="Proteomes" id="UP001501303"/>
    </source>
</evidence>
<evidence type="ECO:0000259" key="3">
    <source>
        <dbReference type="PROSITE" id="PS50801"/>
    </source>
</evidence>
<dbReference type="CDD" id="cd07043">
    <property type="entry name" value="STAS_anti-anti-sigma_factors"/>
    <property type="match status" value="1"/>
</dbReference>
<dbReference type="InterPro" id="IPR036513">
    <property type="entry name" value="STAS_dom_sf"/>
</dbReference>
<evidence type="ECO:0000256" key="1">
    <source>
        <dbReference type="ARBA" id="ARBA00009013"/>
    </source>
</evidence>
<organism evidence="4 5">
    <name type="scientific">Streptomyces sodiiphilus</name>
    <dbReference type="NCBI Taxonomy" id="226217"/>
    <lineage>
        <taxon>Bacteria</taxon>
        <taxon>Bacillati</taxon>
        <taxon>Actinomycetota</taxon>
        <taxon>Actinomycetes</taxon>
        <taxon>Kitasatosporales</taxon>
        <taxon>Streptomycetaceae</taxon>
        <taxon>Streptomyces</taxon>
    </lineage>
</organism>
<comment type="caution">
    <text evidence="4">The sequence shown here is derived from an EMBL/GenBank/DDBJ whole genome shotgun (WGS) entry which is preliminary data.</text>
</comment>
<evidence type="ECO:0000313" key="4">
    <source>
        <dbReference type="EMBL" id="GAA1934035.1"/>
    </source>
</evidence>
<dbReference type="NCBIfam" id="TIGR00377">
    <property type="entry name" value="ant_ant_sig"/>
    <property type="match status" value="1"/>
</dbReference>
<dbReference type="Proteomes" id="UP001501303">
    <property type="component" value="Unassembled WGS sequence"/>
</dbReference>
<evidence type="ECO:0000256" key="2">
    <source>
        <dbReference type="RuleBase" id="RU003749"/>
    </source>
</evidence>
<accession>A0ABN2PYC1</accession>
<dbReference type="PANTHER" id="PTHR33495:SF2">
    <property type="entry name" value="ANTI-SIGMA FACTOR ANTAGONIST TM_1081-RELATED"/>
    <property type="match status" value="1"/>
</dbReference>
<dbReference type="PROSITE" id="PS50801">
    <property type="entry name" value="STAS"/>
    <property type="match status" value="1"/>
</dbReference>
<dbReference type="InterPro" id="IPR002645">
    <property type="entry name" value="STAS_dom"/>
</dbReference>
<dbReference type="InterPro" id="IPR003658">
    <property type="entry name" value="Anti-sigma_ant"/>
</dbReference>
<dbReference type="Pfam" id="PF01740">
    <property type="entry name" value="STAS"/>
    <property type="match status" value="1"/>
</dbReference>
<dbReference type="EMBL" id="BAAAMJ010000076">
    <property type="protein sequence ID" value="GAA1934035.1"/>
    <property type="molecule type" value="Genomic_DNA"/>
</dbReference>
<protein>
    <recommendedName>
        <fullName evidence="2">Anti-sigma factor antagonist</fullName>
    </recommendedName>
</protein>
<dbReference type="SUPFAM" id="SSF52091">
    <property type="entry name" value="SpoIIaa-like"/>
    <property type="match status" value="1"/>
</dbReference>
<dbReference type="RefSeq" id="WP_344266271.1">
    <property type="nucleotide sequence ID" value="NZ_BAAAMJ010000076.1"/>
</dbReference>
<proteinExistence type="inferred from homology"/>
<gene>
    <name evidence="4" type="ORF">GCM10009716_46450</name>
</gene>
<dbReference type="PANTHER" id="PTHR33495">
    <property type="entry name" value="ANTI-SIGMA FACTOR ANTAGONIST TM_1081-RELATED-RELATED"/>
    <property type="match status" value="1"/>
</dbReference>
<comment type="similarity">
    <text evidence="1 2">Belongs to the anti-sigma-factor antagonist family.</text>
</comment>
<keyword evidence="5" id="KW-1185">Reference proteome</keyword>
<feature type="domain" description="STAS" evidence="3">
    <location>
        <begin position="6"/>
        <end position="115"/>
    </location>
</feature>
<name>A0ABN2PYC1_9ACTN</name>